<dbReference type="RefSeq" id="WP_144854431.1">
    <property type="nucleotide sequence ID" value="NZ_VNJI01000069.1"/>
</dbReference>
<protein>
    <recommendedName>
        <fullName evidence="5">P/Homo B domain-containing protein</fullName>
    </recommendedName>
</protein>
<dbReference type="Proteomes" id="UP000317036">
    <property type="component" value="Unassembled WGS sequence"/>
</dbReference>
<feature type="chain" id="PRO_5039266857" description="P/Homo B domain-containing protein" evidence="2">
    <location>
        <begin position="20"/>
        <end position="214"/>
    </location>
</feature>
<feature type="compositionally biased region" description="Basic and acidic residues" evidence="1">
    <location>
        <begin position="108"/>
        <end position="126"/>
    </location>
</feature>
<name>A0A559JNN7_9BACL</name>
<dbReference type="OrthoDB" id="4376109at2"/>
<sequence>MKLTRFSALLLAVSLPLTACGSATQPTSSLPSKTSTQQSAPIAQTSQQPLTSQPTPSPQASSTTETKSDQSQPSTPSDKVTPTNKEPENNNTTKPSSVQVSSSTTSKETPKTSTEIKTESKQEDSVKILSVSSPAPRNSTATLKAKVAPGATAHIVVHYKSGASTAAGLEPKKADSNGNVSWSWHVGGNTTLGSWRITVSSGNSSAETSFQVVH</sequence>
<feature type="signal peptide" evidence="2">
    <location>
        <begin position="1"/>
        <end position="19"/>
    </location>
</feature>
<organism evidence="3 4">
    <name type="scientific">Paenibacillus cremeus</name>
    <dbReference type="NCBI Taxonomy" id="2163881"/>
    <lineage>
        <taxon>Bacteria</taxon>
        <taxon>Bacillati</taxon>
        <taxon>Bacillota</taxon>
        <taxon>Bacilli</taxon>
        <taxon>Bacillales</taxon>
        <taxon>Paenibacillaceae</taxon>
        <taxon>Paenibacillus</taxon>
    </lineage>
</organism>
<feature type="compositionally biased region" description="Polar residues" evidence="1">
    <location>
        <begin position="69"/>
        <end position="80"/>
    </location>
</feature>
<feature type="compositionally biased region" description="Low complexity" evidence="1">
    <location>
        <begin position="44"/>
        <end position="64"/>
    </location>
</feature>
<feature type="compositionally biased region" description="Low complexity" evidence="1">
    <location>
        <begin position="81"/>
        <end position="107"/>
    </location>
</feature>
<dbReference type="AlphaFoldDB" id="A0A559JNN7"/>
<feature type="compositionally biased region" description="Polar residues" evidence="1">
    <location>
        <begin position="130"/>
        <end position="139"/>
    </location>
</feature>
<accession>A0A559JNN7</accession>
<reference evidence="3 4" key="1">
    <citation type="submission" date="2019-07" db="EMBL/GenBank/DDBJ databases">
        <authorList>
            <person name="Kim J."/>
        </authorList>
    </citation>
    <scope>NUCLEOTIDE SEQUENCE [LARGE SCALE GENOMIC DNA]</scope>
    <source>
        <strain evidence="3 4">JC52</strain>
    </source>
</reference>
<gene>
    <name evidence="3" type="ORF">FPZ49_32385</name>
</gene>
<dbReference type="EMBL" id="VNJI01000069">
    <property type="protein sequence ID" value="TVY01497.1"/>
    <property type="molecule type" value="Genomic_DNA"/>
</dbReference>
<keyword evidence="2" id="KW-0732">Signal</keyword>
<evidence type="ECO:0000256" key="1">
    <source>
        <dbReference type="SAM" id="MobiDB-lite"/>
    </source>
</evidence>
<comment type="caution">
    <text evidence="3">The sequence shown here is derived from an EMBL/GenBank/DDBJ whole genome shotgun (WGS) entry which is preliminary data.</text>
</comment>
<evidence type="ECO:0008006" key="5">
    <source>
        <dbReference type="Google" id="ProtNLM"/>
    </source>
</evidence>
<keyword evidence="4" id="KW-1185">Reference proteome</keyword>
<evidence type="ECO:0000313" key="4">
    <source>
        <dbReference type="Proteomes" id="UP000317036"/>
    </source>
</evidence>
<feature type="compositionally biased region" description="Polar residues" evidence="1">
    <location>
        <begin position="21"/>
        <end position="43"/>
    </location>
</feature>
<proteinExistence type="predicted"/>
<evidence type="ECO:0000256" key="2">
    <source>
        <dbReference type="SAM" id="SignalP"/>
    </source>
</evidence>
<feature type="region of interest" description="Disordered" evidence="1">
    <location>
        <begin position="20"/>
        <end position="139"/>
    </location>
</feature>
<evidence type="ECO:0000313" key="3">
    <source>
        <dbReference type="EMBL" id="TVY01497.1"/>
    </source>
</evidence>